<feature type="transmembrane region" description="Helical" evidence="6">
    <location>
        <begin position="135"/>
        <end position="160"/>
    </location>
</feature>
<dbReference type="Pfam" id="PF07690">
    <property type="entry name" value="MFS_1"/>
    <property type="match status" value="1"/>
</dbReference>
<organism evidence="8 9">
    <name type="scientific">Fusibacter bizertensis</name>
    <dbReference type="NCBI Taxonomy" id="1488331"/>
    <lineage>
        <taxon>Bacteria</taxon>
        <taxon>Bacillati</taxon>
        <taxon>Bacillota</taxon>
        <taxon>Clostridia</taxon>
        <taxon>Eubacteriales</taxon>
        <taxon>Eubacteriales Family XII. Incertae Sedis</taxon>
        <taxon>Fusibacter</taxon>
    </lineage>
</organism>
<feature type="transmembrane region" description="Helical" evidence="6">
    <location>
        <begin position="166"/>
        <end position="186"/>
    </location>
</feature>
<dbReference type="InterPro" id="IPR011701">
    <property type="entry name" value="MFS"/>
</dbReference>
<evidence type="ECO:0000256" key="3">
    <source>
        <dbReference type="ARBA" id="ARBA00022692"/>
    </source>
</evidence>
<feature type="domain" description="Major facilitator superfamily (MFS) profile" evidence="7">
    <location>
        <begin position="8"/>
        <end position="536"/>
    </location>
</feature>
<feature type="transmembrane region" description="Helical" evidence="6">
    <location>
        <begin position="334"/>
        <end position="354"/>
    </location>
</feature>
<dbReference type="RefSeq" id="WP_281093147.1">
    <property type="nucleotide sequence ID" value="NZ_JARYZI010000002.1"/>
</dbReference>
<feature type="transmembrane region" description="Helical" evidence="6">
    <location>
        <begin position="234"/>
        <end position="251"/>
    </location>
</feature>
<evidence type="ECO:0000256" key="1">
    <source>
        <dbReference type="ARBA" id="ARBA00004651"/>
    </source>
</evidence>
<comment type="subcellular location">
    <subcellularLocation>
        <location evidence="1">Cell membrane</location>
        <topology evidence="1">Multi-pass membrane protein</topology>
    </subcellularLocation>
</comment>
<keyword evidence="4 6" id="KW-1133">Transmembrane helix</keyword>
<feature type="transmembrane region" description="Helical" evidence="6">
    <location>
        <begin position="398"/>
        <end position="422"/>
    </location>
</feature>
<keyword evidence="2" id="KW-0813">Transport</keyword>
<name>A0ABT6NA95_9FIRM</name>
<dbReference type="SUPFAM" id="SSF103473">
    <property type="entry name" value="MFS general substrate transporter"/>
    <property type="match status" value="1"/>
</dbReference>
<feature type="transmembrane region" description="Helical" evidence="6">
    <location>
        <begin position="305"/>
        <end position="322"/>
    </location>
</feature>
<feature type="transmembrane region" description="Helical" evidence="6">
    <location>
        <begin position="360"/>
        <end position="386"/>
    </location>
</feature>
<dbReference type="PANTHER" id="PTHR42718:SF9">
    <property type="entry name" value="MAJOR FACILITATOR SUPERFAMILY MULTIDRUG TRANSPORTER MFSC"/>
    <property type="match status" value="1"/>
</dbReference>
<protein>
    <submittedName>
        <fullName evidence="8">MFS transporter</fullName>
    </submittedName>
</protein>
<gene>
    <name evidence="8" type="ORF">QE109_04210</name>
</gene>
<feature type="transmembrane region" description="Helical" evidence="6">
    <location>
        <begin position="271"/>
        <end position="293"/>
    </location>
</feature>
<dbReference type="CDD" id="cd17321">
    <property type="entry name" value="MFS_MMR_MDR_like"/>
    <property type="match status" value="1"/>
</dbReference>
<keyword evidence="3 6" id="KW-0812">Transmembrane</keyword>
<dbReference type="Gene3D" id="1.20.1250.20">
    <property type="entry name" value="MFS general substrate transporter like domains"/>
    <property type="match status" value="1"/>
</dbReference>
<keyword evidence="9" id="KW-1185">Reference proteome</keyword>
<feature type="transmembrane region" description="Helical" evidence="6">
    <location>
        <begin position="44"/>
        <end position="62"/>
    </location>
</feature>
<keyword evidence="5 6" id="KW-0472">Membrane</keyword>
<dbReference type="EMBL" id="JARYZI010000002">
    <property type="protein sequence ID" value="MDH8677337.1"/>
    <property type="molecule type" value="Genomic_DNA"/>
</dbReference>
<accession>A0ABT6NA95</accession>
<feature type="transmembrane region" description="Helical" evidence="6">
    <location>
        <begin position="198"/>
        <end position="218"/>
    </location>
</feature>
<dbReference type="Gene3D" id="1.20.1720.10">
    <property type="entry name" value="Multidrug resistance protein D"/>
    <property type="match status" value="1"/>
</dbReference>
<evidence type="ECO:0000256" key="5">
    <source>
        <dbReference type="ARBA" id="ARBA00023136"/>
    </source>
</evidence>
<reference evidence="8 9" key="1">
    <citation type="submission" date="2023-04" db="EMBL/GenBank/DDBJ databases">
        <title>Fusibacter bizertensis strain WBS, isolated from littoral bottom sediments of the Arctic seas - biochemical and genomic analysis.</title>
        <authorList>
            <person name="Brioukhanov A.L."/>
        </authorList>
    </citation>
    <scope>NUCLEOTIDE SEQUENCE [LARGE SCALE GENOMIC DNA]</scope>
    <source>
        <strain evidence="8 9">WBS</strain>
    </source>
</reference>
<dbReference type="InterPro" id="IPR036259">
    <property type="entry name" value="MFS_trans_sf"/>
</dbReference>
<evidence type="ECO:0000256" key="4">
    <source>
        <dbReference type="ARBA" id="ARBA00022989"/>
    </source>
</evidence>
<evidence type="ECO:0000313" key="9">
    <source>
        <dbReference type="Proteomes" id="UP001158045"/>
    </source>
</evidence>
<dbReference type="PANTHER" id="PTHR42718">
    <property type="entry name" value="MAJOR FACILITATOR SUPERFAMILY MULTIDRUG TRANSPORTER MFSC"/>
    <property type="match status" value="1"/>
</dbReference>
<comment type="caution">
    <text evidence="8">The sequence shown here is derived from an EMBL/GenBank/DDBJ whole genome shotgun (WGS) entry which is preliminary data.</text>
</comment>
<sequence>MKKNNGFILVLFLLGIFLGAIDSGIVSPAREIIQHGFNISASSGIWMITIYTLAYAVSMPITSKLADRVGHKKVYTISIMIFAIGSLLCGLTNYFNIYPLFLAARVIQALGAGGILPIATTVIGQSFPEEKRGTALGFVGMVYGVATIIGPTLGSAIISWVGQENWGAIFLINVPIAIVILVMARGIPNTKNETEKPIDLLGSVVLAGFIGSLMYALTNLDFFNFKESFISTDFYPFLIVAIVLLPILVFVERKAKDPIINLSFFTERQMLTTMLIAFISGVGLMGMVFVPQFAENTLKISAGKGGYLVTLLALFSGIAAPISGKLLDKKGGAFVLRIGFFSSVLGTLFLALVAAKTYSFLHVFVGLALMGIGVGFTMGAPLNYLVLNRASKENGASALATMSLVRSIGVAVSPNIMIGFIVSAGQNVVGNVTSAIMPAGMSFSTSEGSDIPREVMQQLQAADVTNIAQRLMQFLTYVIPEDIKKFALPALEKSQDVMTNVYQSTINEGYSQMFLTTAAVATVGFLLTLFLNSKKQTIL</sequence>
<dbReference type="InterPro" id="IPR020846">
    <property type="entry name" value="MFS_dom"/>
</dbReference>
<proteinExistence type="predicted"/>
<evidence type="ECO:0000256" key="6">
    <source>
        <dbReference type="SAM" id="Phobius"/>
    </source>
</evidence>
<feature type="transmembrane region" description="Helical" evidence="6">
    <location>
        <begin position="101"/>
        <end position="123"/>
    </location>
</feature>
<evidence type="ECO:0000259" key="7">
    <source>
        <dbReference type="PROSITE" id="PS50850"/>
    </source>
</evidence>
<dbReference type="PROSITE" id="PS50850">
    <property type="entry name" value="MFS"/>
    <property type="match status" value="1"/>
</dbReference>
<evidence type="ECO:0000313" key="8">
    <source>
        <dbReference type="EMBL" id="MDH8677337.1"/>
    </source>
</evidence>
<evidence type="ECO:0000256" key="2">
    <source>
        <dbReference type="ARBA" id="ARBA00022448"/>
    </source>
</evidence>
<feature type="transmembrane region" description="Helical" evidence="6">
    <location>
        <begin position="510"/>
        <end position="531"/>
    </location>
</feature>
<feature type="transmembrane region" description="Helical" evidence="6">
    <location>
        <begin position="74"/>
        <end position="95"/>
    </location>
</feature>
<dbReference type="Proteomes" id="UP001158045">
    <property type="component" value="Unassembled WGS sequence"/>
</dbReference>